<feature type="domain" description="Peptidase S49" evidence="6">
    <location>
        <begin position="135"/>
        <end position="275"/>
    </location>
</feature>
<dbReference type="Gene3D" id="3.90.226.10">
    <property type="entry name" value="2-enoyl-CoA Hydratase, Chain A, domain 1"/>
    <property type="match status" value="1"/>
</dbReference>
<gene>
    <name evidence="7" type="primary">sppA</name>
    <name evidence="7" type="ORF">GCM10007966_05200</name>
</gene>
<dbReference type="SUPFAM" id="SSF52096">
    <property type="entry name" value="ClpP/crotonase"/>
    <property type="match status" value="1"/>
</dbReference>
<keyword evidence="2" id="KW-0645">Protease</keyword>
<accession>A0A917JNZ9</accession>
<reference evidence="7" key="2">
    <citation type="submission" date="2020-09" db="EMBL/GenBank/DDBJ databases">
        <authorList>
            <person name="Sun Q."/>
            <person name="Ohkuma M."/>
        </authorList>
    </citation>
    <scope>NUCLEOTIDE SEQUENCE</scope>
    <source>
        <strain evidence="7">JCM 13919</strain>
    </source>
</reference>
<dbReference type="EMBL" id="BMOB01000002">
    <property type="protein sequence ID" value="GGI79628.1"/>
    <property type="molecule type" value="Genomic_DNA"/>
</dbReference>
<evidence type="ECO:0000256" key="5">
    <source>
        <dbReference type="SAM" id="Phobius"/>
    </source>
</evidence>
<dbReference type="InterPro" id="IPR029045">
    <property type="entry name" value="ClpP/crotonase-like_dom_sf"/>
</dbReference>
<dbReference type="OrthoDB" id="9764363at2"/>
<dbReference type="PANTHER" id="PTHR42987:SF8">
    <property type="entry name" value="PROTEINASE"/>
    <property type="match status" value="1"/>
</dbReference>
<reference evidence="7" key="1">
    <citation type="journal article" date="2014" name="Int. J. Syst. Evol. Microbiol.">
        <title>Complete genome sequence of Corynebacterium casei LMG S-19264T (=DSM 44701T), isolated from a smear-ripened cheese.</title>
        <authorList>
            <consortium name="US DOE Joint Genome Institute (JGI-PGF)"/>
            <person name="Walter F."/>
            <person name="Albersmeier A."/>
            <person name="Kalinowski J."/>
            <person name="Ruckert C."/>
        </authorList>
    </citation>
    <scope>NUCLEOTIDE SEQUENCE</scope>
    <source>
        <strain evidence="7">JCM 13919</strain>
    </source>
</reference>
<dbReference type="GO" id="GO:0006508">
    <property type="term" value="P:proteolysis"/>
    <property type="evidence" value="ECO:0007669"/>
    <property type="project" value="UniProtKB-KW"/>
</dbReference>
<dbReference type="RefSeq" id="WP_131775954.1">
    <property type="nucleotide sequence ID" value="NZ_BMOB01000002.1"/>
</dbReference>
<organism evidence="7 8">
    <name type="scientific">Legionella impletisoli</name>
    <dbReference type="NCBI Taxonomy" id="343510"/>
    <lineage>
        <taxon>Bacteria</taxon>
        <taxon>Pseudomonadati</taxon>
        <taxon>Pseudomonadota</taxon>
        <taxon>Gammaproteobacteria</taxon>
        <taxon>Legionellales</taxon>
        <taxon>Legionellaceae</taxon>
        <taxon>Legionella</taxon>
    </lineage>
</organism>
<evidence type="ECO:0000313" key="7">
    <source>
        <dbReference type="EMBL" id="GGI79628.1"/>
    </source>
</evidence>
<evidence type="ECO:0000313" key="8">
    <source>
        <dbReference type="Proteomes" id="UP000630149"/>
    </source>
</evidence>
<protein>
    <submittedName>
        <fullName evidence="7">Signal peptide peptidase SppA</fullName>
    </submittedName>
</protein>
<keyword evidence="4" id="KW-0720">Serine protease</keyword>
<evidence type="ECO:0000259" key="6">
    <source>
        <dbReference type="Pfam" id="PF01343"/>
    </source>
</evidence>
<name>A0A917JNZ9_9GAMM</name>
<evidence type="ECO:0000256" key="2">
    <source>
        <dbReference type="ARBA" id="ARBA00022670"/>
    </source>
</evidence>
<dbReference type="InterPro" id="IPR047272">
    <property type="entry name" value="S49_SppA_C"/>
</dbReference>
<evidence type="ECO:0000256" key="1">
    <source>
        <dbReference type="ARBA" id="ARBA00008683"/>
    </source>
</evidence>
<sequence>MTKDDSSINTSDSQALLNKVVLEYMREQRRKRIWRWIMRGAIFILVIWFLYQAISVRGESIMERTEPHVGLIDLKGTIFENELANSDNFVKGLEKAYDNKSMKALIIRIDSPGGSPVQADYMYNALRYYREKNPEVKTYAVCVDACASAAYYVAVGTEEIYANPSSLVGSIGVLYNGFGFVDAMQKLGISRRLYTSGKYKGFMDQFSPVQPNSEEFLKKMLDIIHQQFIDVVKEGRGDRLMIDDQTFSGLFWTGVQAKERGLIDGFASSGQLAREVIKIDKVVDYTYEESVLERVAKNIGTAMADQLPQSLGMKPGLR</sequence>
<keyword evidence="8" id="KW-1185">Reference proteome</keyword>
<evidence type="ECO:0000256" key="4">
    <source>
        <dbReference type="ARBA" id="ARBA00022825"/>
    </source>
</evidence>
<dbReference type="Proteomes" id="UP000630149">
    <property type="component" value="Unassembled WGS sequence"/>
</dbReference>
<evidence type="ECO:0000256" key="3">
    <source>
        <dbReference type="ARBA" id="ARBA00022801"/>
    </source>
</evidence>
<keyword evidence="5" id="KW-0812">Transmembrane</keyword>
<proteinExistence type="inferred from homology"/>
<keyword evidence="3" id="KW-0378">Hydrolase</keyword>
<dbReference type="AlphaFoldDB" id="A0A917JNZ9"/>
<dbReference type="InterPro" id="IPR002142">
    <property type="entry name" value="Peptidase_S49"/>
</dbReference>
<comment type="caution">
    <text evidence="7">The sequence shown here is derived from an EMBL/GenBank/DDBJ whole genome shotgun (WGS) entry which is preliminary data.</text>
</comment>
<dbReference type="PANTHER" id="PTHR42987">
    <property type="entry name" value="PEPTIDASE S49"/>
    <property type="match status" value="1"/>
</dbReference>
<dbReference type="CDD" id="cd07023">
    <property type="entry name" value="S49_Sppa_N_C"/>
    <property type="match status" value="1"/>
</dbReference>
<comment type="similarity">
    <text evidence="1">Belongs to the peptidase S49 family.</text>
</comment>
<dbReference type="GO" id="GO:0008236">
    <property type="term" value="F:serine-type peptidase activity"/>
    <property type="evidence" value="ECO:0007669"/>
    <property type="project" value="UniProtKB-KW"/>
</dbReference>
<dbReference type="Pfam" id="PF01343">
    <property type="entry name" value="Peptidase_S49"/>
    <property type="match status" value="1"/>
</dbReference>
<feature type="transmembrane region" description="Helical" evidence="5">
    <location>
        <begin position="36"/>
        <end position="54"/>
    </location>
</feature>
<keyword evidence="5" id="KW-1133">Transmembrane helix</keyword>
<keyword evidence="5" id="KW-0472">Membrane</keyword>